<dbReference type="RefSeq" id="WP_120353322.1">
    <property type="nucleotide sequence ID" value="NZ_RAQO01000002.1"/>
</dbReference>
<dbReference type="Gene3D" id="3.40.50.300">
    <property type="entry name" value="P-loop containing nucleotide triphosphate hydrolases"/>
    <property type="match status" value="1"/>
</dbReference>
<proteinExistence type="inferred from homology"/>
<dbReference type="AlphaFoldDB" id="A0A420ELG0"/>
<dbReference type="Pfam" id="PF01078">
    <property type="entry name" value="Mg_chelatase"/>
    <property type="match status" value="1"/>
</dbReference>
<dbReference type="GO" id="GO:0008233">
    <property type="term" value="F:peptidase activity"/>
    <property type="evidence" value="ECO:0007669"/>
    <property type="project" value="UniProtKB-KW"/>
</dbReference>
<dbReference type="InterPro" id="IPR003593">
    <property type="entry name" value="AAA+_ATPase"/>
</dbReference>
<dbReference type="EMBL" id="RAQO01000002">
    <property type="protein sequence ID" value="RKF21519.1"/>
    <property type="molecule type" value="Genomic_DNA"/>
</dbReference>
<keyword evidence="3" id="KW-0378">Hydrolase</keyword>
<dbReference type="GO" id="GO:0006508">
    <property type="term" value="P:proteolysis"/>
    <property type="evidence" value="ECO:0007669"/>
    <property type="project" value="UniProtKB-KW"/>
</dbReference>
<dbReference type="NCBIfam" id="NF007365">
    <property type="entry name" value="PRK09862.1"/>
    <property type="match status" value="1"/>
</dbReference>
<sequence length="510" mass="55471">MGLATIQSRACVGIDSPLVNVEVHIGNGLPQFNIVGLPEASVREARDRVRSAIINSGFDFPSSRITVNLAPADLPKEGGRFDLAIALGILQAAGCIDIVKSDSQEFVAELALSGELRPVSGEIPVCLAATNVGHQLFIAQQGLIAAKKVPGSEVYGLQHLQQLCAFLQGKIEQPTSEATIENIIALPNYPDFLDVIGQTQAKRALEIAASGGHHLLFIGPPGSGKTMLASRMPSILPSLTKLQAIEVAALYSLTEHRRAEQDWYVPPFRAPHHSASPAALIGGGTIPRPGEISLAHHGVLFLDEMAEAPRQVLDHLRQPLESGKVHISRARAQVEFPAQFQFLAAMNPSPCGHMSGTKLRSNPLQIQRYLSKISGPLLDRFDLSVEVSVPDTAFFKAHLQKPDPNWSSANIRARVVAARRQQLTRSCKLNAHLSGSELQTFAPLSESLMLLFERANQKLELSLRAQHRVWRVARTIADIGLSDTIEREHLLEALNFRAMDKLLKLAFSSS</sequence>
<dbReference type="OrthoDB" id="9813147at2"/>
<dbReference type="InterPro" id="IPR004482">
    <property type="entry name" value="Mg_chelat-rel"/>
</dbReference>
<keyword evidence="3" id="KW-0645">Protease</keyword>
<dbReference type="Pfam" id="PF13335">
    <property type="entry name" value="Mg_chelatase_C"/>
    <property type="match status" value="1"/>
</dbReference>
<dbReference type="Proteomes" id="UP000286482">
    <property type="component" value="Unassembled WGS sequence"/>
</dbReference>
<dbReference type="SUPFAM" id="SSF54211">
    <property type="entry name" value="Ribosomal protein S5 domain 2-like"/>
    <property type="match status" value="1"/>
</dbReference>
<dbReference type="GO" id="GO:0005524">
    <property type="term" value="F:ATP binding"/>
    <property type="evidence" value="ECO:0007669"/>
    <property type="project" value="InterPro"/>
</dbReference>
<dbReference type="InterPro" id="IPR020568">
    <property type="entry name" value="Ribosomal_Su5_D2-typ_SF"/>
</dbReference>
<evidence type="ECO:0000313" key="3">
    <source>
        <dbReference type="EMBL" id="RKF21519.1"/>
    </source>
</evidence>
<protein>
    <submittedName>
        <fullName evidence="3">ATP-dependent protease</fullName>
    </submittedName>
</protein>
<dbReference type="PANTHER" id="PTHR32039">
    <property type="entry name" value="MAGNESIUM-CHELATASE SUBUNIT CHLI"/>
    <property type="match status" value="1"/>
</dbReference>
<gene>
    <name evidence="3" type="ORF">DBZ36_02400</name>
</gene>
<dbReference type="SMART" id="SM00382">
    <property type="entry name" value="AAA"/>
    <property type="match status" value="1"/>
</dbReference>
<dbReference type="SUPFAM" id="SSF52540">
    <property type="entry name" value="P-loop containing nucleoside triphosphate hydrolases"/>
    <property type="match status" value="1"/>
</dbReference>
<comment type="caution">
    <text evidence="3">The sequence shown here is derived from an EMBL/GenBank/DDBJ whole genome shotgun (WGS) entry which is preliminary data.</text>
</comment>
<organism evidence="3 4">
    <name type="scientific">Alginatibacterium sediminis</name>
    <dbReference type="NCBI Taxonomy" id="2164068"/>
    <lineage>
        <taxon>Bacteria</taxon>
        <taxon>Pseudomonadati</taxon>
        <taxon>Pseudomonadota</taxon>
        <taxon>Gammaproteobacteria</taxon>
        <taxon>Alteromonadales</taxon>
        <taxon>Alteromonadaceae</taxon>
        <taxon>Alginatibacterium</taxon>
    </lineage>
</organism>
<dbReference type="InterPro" id="IPR014721">
    <property type="entry name" value="Ribsml_uS5_D2-typ_fold_subgr"/>
</dbReference>
<dbReference type="InterPro" id="IPR027417">
    <property type="entry name" value="P-loop_NTPase"/>
</dbReference>
<evidence type="ECO:0000259" key="2">
    <source>
        <dbReference type="SMART" id="SM00382"/>
    </source>
</evidence>
<dbReference type="NCBIfam" id="TIGR00368">
    <property type="entry name" value="YifB family Mg chelatase-like AAA ATPase"/>
    <property type="match status" value="1"/>
</dbReference>
<dbReference type="Pfam" id="PF13541">
    <property type="entry name" value="ChlI"/>
    <property type="match status" value="1"/>
</dbReference>
<dbReference type="InterPro" id="IPR045006">
    <property type="entry name" value="CHLI-like"/>
</dbReference>
<feature type="domain" description="AAA+ ATPase" evidence="2">
    <location>
        <begin position="211"/>
        <end position="391"/>
    </location>
</feature>
<reference evidence="3 4" key="1">
    <citation type="submission" date="2018-09" db="EMBL/GenBank/DDBJ databases">
        <authorList>
            <person name="Wang Z."/>
        </authorList>
    </citation>
    <scope>NUCLEOTIDE SEQUENCE [LARGE SCALE GENOMIC DNA]</scope>
    <source>
        <strain evidence="3 4">ALS 81</strain>
    </source>
</reference>
<accession>A0A420ELG0</accession>
<comment type="similarity">
    <text evidence="1">Belongs to the Mg-chelatase subunits D/I family. ComM subfamily.</text>
</comment>
<dbReference type="Gene3D" id="3.30.230.10">
    <property type="match status" value="1"/>
</dbReference>
<dbReference type="PANTHER" id="PTHR32039:SF7">
    <property type="entry name" value="COMPETENCE PROTEIN COMM"/>
    <property type="match status" value="1"/>
</dbReference>
<keyword evidence="4" id="KW-1185">Reference proteome</keyword>
<name>A0A420ELG0_9ALTE</name>
<dbReference type="InterPro" id="IPR025158">
    <property type="entry name" value="Mg_chelat-rel_C"/>
</dbReference>
<dbReference type="InterPro" id="IPR000523">
    <property type="entry name" value="Mg_chelatse_chII-like_cat_dom"/>
</dbReference>
<evidence type="ECO:0000313" key="4">
    <source>
        <dbReference type="Proteomes" id="UP000286482"/>
    </source>
</evidence>
<evidence type="ECO:0000256" key="1">
    <source>
        <dbReference type="ARBA" id="ARBA00006354"/>
    </source>
</evidence>